<evidence type="ECO:0000259" key="7">
    <source>
        <dbReference type="Pfam" id="PF02769"/>
    </source>
</evidence>
<dbReference type="Pfam" id="PF02769">
    <property type="entry name" value="AIRS_C"/>
    <property type="match status" value="1"/>
</dbReference>
<dbReference type="GO" id="GO:0005524">
    <property type="term" value="F:ATP binding"/>
    <property type="evidence" value="ECO:0007669"/>
    <property type="project" value="UniProtKB-KW"/>
</dbReference>
<dbReference type="EC" id="6.3.3.1" evidence="2"/>
<evidence type="ECO:0000256" key="2">
    <source>
        <dbReference type="ARBA" id="ARBA00013047"/>
    </source>
</evidence>
<keyword evidence="3 8" id="KW-0436">Ligase</keyword>
<name>A0A5M8PWN0_9LECA</name>
<evidence type="ECO:0000256" key="1">
    <source>
        <dbReference type="ARBA" id="ARBA00004686"/>
    </source>
</evidence>
<protein>
    <recommendedName>
        <fullName evidence="2">phosphoribosylformylglycinamidine cyclo-ligase</fullName>
        <ecNumber evidence="2">6.3.3.1</ecNumber>
    </recommendedName>
</protein>
<dbReference type="GO" id="GO:0006189">
    <property type="term" value="P:'de novo' IMP biosynthetic process"/>
    <property type="evidence" value="ECO:0007669"/>
    <property type="project" value="UniProtKB-UniPathway"/>
</dbReference>
<dbReference type="FunFam" id="3.90.650.10:FF:000007">
    <property type="entry name" value="Trifunctional purine biosynthetic protein adenosine-3"/>
    <property type="match status" value="1"/>
</dbReference>
<feature type="domain" description="PurM-like C-terminal" evidence="7">
    <location>
        <begin position="3"/>
        <end position="163"/>
    </location>
</feature>
<gene>
    <name evidence="8" type="ORF">FRX48_02407</name>
</gene>
<dbReference type="OrthoDB" id="5173656at2759"/>
<dbReference type="InterPro" id="IPR010918">
    <property type="entry name" value="PurM-like_C_dom"/>
</dbReference>
<evidence type="ECO:0000256" key="4">
    <source>
        <dbReference type="ARBA" id="ARBA00022741"/>
    </source>
</evidence>
<dbReference type="GO" id="GO:0046084">
    <property type="term" value="P:adenine biosynthetic process"/>
    <property type="evidence" value="ECO:0007669"/>
    <property type="project" value="TreeGrafter"/>
</dbReference>
<accession>A0A5M8PWN0</accession>
<dbReference type="UniPathway" id="UPA00074">
    <property type="reaction ID" value="UER00129"/>
</dbReference>
<dbReference type="GO" id="GO:0005829">
    <property type="term" value="C:cytosol"/>
    <property type="evidence" value="ECO:0007669"/>
    <property type="project" value="TreeGrafter"/>
</dbReference>
<organism evidence="8 9">
    <name type="scientific">Lasallia pustulata</name>
    <dbReference type="NCBI Taxonomy" id="136370"/>
    <lineage>
        <taxon>Eukaryota</taxon>
        <taxon>Fungi</taxon>
        <taxon>Dikarya</taxon>
        <taxon>Ascomycota</taxon>
        <taxon>Pezizomycotina</taxon>
        <taxon>Lecanoromycetes</taxon>
        <taxon>OSLEUM clade</taxon>
        <taxon>Umbilicariomycetidae</taxon>
        <taxon>Umbilicariales</taxon>
        <taxon>Umbilicariaceae</taxon>
        <taxon>Lasallia</taxon>
    </lineage>
</organism>
<keyword evidence="4" id="KW-0547">Nucleotide-binding</keyword>
<proteinExistence type="predicted"/>
<dbReference type="GO" id="GO:0004641">
    <property type="term" value="F:phosphoribosylformylglycinamidine cyclo-ligase activity"/>
    <property type="evidence" value="ECO:0007669"/>
    <property type="project" value="UniProtKB-EC"/>
</dbReference>
<dbReference type="Proteomes" id="UP000324767">
    <property type="component" value="Unassembled WGS sequence"/>
</dbReference>
<dbReference type="GO" id="GO:0004637">
    <property type="term" value="F:phosphoribosylamine-glycine ligase activity"/>
    <property type="evidence" value="ECO:0007669"/>
    <property type="project" value="TreeGrafter"/>
</dbReference>
<dbReference type="Gene3D" id="3.90.650.10">
    <property type="entry name" value="PurM-like C-terminal domain"/>
    <property type="match status" value="1"/>
</dbReference>
<dbReference type="AlphaFoldDB" id="A0A5M8PWN0"/>
<comment type="caution">
    <text evidence="8">The sequence shown here is derived from an EMBL/GenBank/DDBJ whole genome shotgun (WGS) entry which is preliminary data.</text>
</comment>
<dbReference type="SUPFAM" id="SSF56042">
    <property type="entry name" value="PurM C-terminal domain-like"/>
    <property type="match status" value="1"/>
</dbReference>
<evidence type="ECO:0000256" key="3">
    <source>
        <dbReference type="ARBA" id="ARBA00022598"/>
    </source>
</evidence>
<evidence type="ECO:0000313" key="8">
    <source>
        <dbReference type="EMBL" id="KAA6414045.1"/>
    </source>
</evidence>
<dbReference type="PANTHER" id="PTHR10520">
    <property type="entry name" value="TRIFUNCTIONAL PURINE BIOSYNTHETIC PROTEIN ADENOSINE-3-RELATED"/>
    <property type="match status" value="1"/>
</dbReference>
<dbReference type="PANTHER" id="PTHR10520:SF12">
    <property type="entry name" value="TRIFUNCTIONAL PURINE BIOSYNTHETIC PROTEIN ADENOSINE-3"/>
    <property type="match status" value="1"/>
</dbReference>
<evidence type="ECO:0000256" key="6">
    <source>
        <dbReference type="ARBA" id="ARBA00022840"/>
    </source>
</evidence>
<evidence type="ECO:0000256" key="5">
    <source>
        <dbReference type="ARBA" id="ARBA00022755"/>
    </source>
</evidence>
<dbReference type="EMBL" id="VXIT01000003">
    <property type="protein sequence ID" value="KAA6414045.1"/>
    <property type="molecule type" value="Genomic_DNA"/>
</dbReference>
<evidence type="ECO:0000313" key="9">
    <source>
        <dbReference type="Proteomes" id="UP000324767"/>
    </source>
</evidence>
<reference evidence="8 9" key="1">
    <citation type="submission" date="2019-09" db="EMBL/GenBank/DDBJ databases">
        <title>The hologenome of the rock-dwelling lichen Lasallia pustulata.</title>
        <authorList>
            <person name="Greshake Tzovaras B."/>
            <person name="Segers F."/>
            <person name="Bicker A."/>
            <person name="Dal Grande F."/>
            <person name="Otte J."/>
            <person name="Hankeln T."/>
            <person name="Schmitt I."/>
            <person name="Ebersberger I."/>
        </authorList>
    </citation>
    <scope>NUCLEOTIDE SEQUENCE [LARGE SCALE GENOMIC DNA]</scope>
    <source>
        <strain evidence="8">A1-1</strain>
    </source>
</reference>
<comment type="pathway">
    <text evidence="1">Purine metabolism; IMP biosynthesis via de novo pathway; 5-amino-1-(5-phospho-D-ribosyl)imidazole from N(2)-formyl-N(1)-(5-phospho-D-ribosyl)glycinamide: step 2/2.</text>
</comment>
<keyword evidence="5" id="KW-0658">Purine biosynthesis</keyword>
<dbReference type="InterPro" id="IPR036676">
    <property type="entry name" value="PurM-like_C_sf"/>
</dbReference>
<sequence length="180" mass="19343">MTPGDVLLALASSGLHSNGFSLVRKILERHRLGYHDPAPWDRQSVGDSLLAPTRIYVRSLLPLVAADRIKGMAHITGGGLVENIPRMLPARLAAEVDVGTWEMPGVFRWLMEKGPLEVGEVARAFNVGVGMVVVVGRGEVERVLAGLRESGERVWEVGRLVERAPQGGVRVEGVGGLGGR</sequence>
<dbReference type="InterPro" id="IPR004733">
    <property type="entry name" value="PurM_cligase"/>
</dbReference>
<keyword evidence="6" id="KW-0067">ATP-binding</keyword>